<evidence type="ECO:0000313" key="3">
    <source>
        <dbReference type="EMBL" id="GGJ46320.1"/>
    </source>
</evidence>
<protein>
    <recommendedName>
        <fullName evidence="2">AMIN-like domain-containing protein</fullName>
    </recommendedName>
</protein>
<proteinExistence type="predicted"/>
<gene>
    <name evidence="3" type="ORF">GCM10007173_01080</name>
</gene>
<dbReference type="Proteomes" id="UP000606115">
    <property type="component" value="Unassembled WGS sequence"/>
</dbReference>
<keyword evidence="4" id="KW-1185">Reference proteome</keyword>
<dbReference type="GeneID" id="303302525"/>
<comment type="caution">
    <text evidence="3">The sequence shown here is derived from an EMBL/GenBank/DDBJ whole genome shotgun (WGS) entry which is preliminary data.</text>
</comment>
<feature type="domain" description="AMIN-like" evidence="2">
    <location>
        <begin position="55"/>
        <end position="177"/>
    </location>
</feature>
<dbReference type="Pfam" id="PF24837">
    <property type="entry name" value="AMIN-like"/>
    <property type="match status" value="1"/>
</dbReference>
<organism evidence="3 4">
    <name type="scientific">Glutamicibacter ardleyensis</name>
    <dbReference type="NCBI Taxonomy" id="225894"/>
    <lineage>
        <taxon>Bacteria</taxon>
        <taxon>Bacillati</taxon>
        <taxon>Actinomycetota</taxon>
        <taxon>Actinomycetes</taxon>
        <taxon>Micrococcales</taxon>
        <taxon>Micrococcaceae</taxon>
        <taxon>Glutamicibacter</taxon>
    </lineage>
</organism>
<accession>A0ABQ2D5K8</accession>
<sequence length="179" mass="18846">MRRTKLGLLAALAAASMLSVTPAASAAPVATAAAGCQTVYWGSLSKTSNVSSSSTMANIRTGRHTCFDRMVIDLNGNPDGYSVKYVSALTGIGSGKAVPTTGGAKLEILLKSGTSTSYRPGSTIKTLNYTTFRQQLWLGSFEGQTKIGISTRARLPMRAFVLSGPEQGSRLVIDVAHKW</sequence>
<evidence type="ECO:0000256" key="1">
    <source>
        <dbReference type="SAM" id="SignalP"/>
    </source>
</evidence>
<name>A0ABQ2D5K8_9MICC</name>
<feature type="signal peptide" evidence="1">
    <location>
        <begin position="1"/>
        <end position="26"/>
    </location>
</feature>
<dbReference type="RefSeq" id="WP_188682922.1">
    <property type="nucleotide sequence ID" value="NZ_BMKX01000001.1"/>
</dbReference>
<dbReference type="InterPro" id="IPR056303">
    <property type="entry name" value="AMIN-like"/>
</dbReference>
<evidence type="ECO:0000259" key="2">
    <source>
        <dbReference type="Pfam" id="PF24837"/>
    </source>
</evidence>
<reference evidence="4" key="1">
    <citation type="journal article" date="2019" name="Int. J. Syst. Evol. Microbiol.">
        <title>The Global Catalogue of Microorganisms (GCM) 10K type strain sequencing project: providing services to taxonomists for standard genome sequencing and annotation.</title>
        <authorList>
            <consortium name="The Broad Institute Genomics Platform"/>
            <consortium name="The Broad Institute Genome Sequencing Center for Infectious Disease"/>
            <person name="Wu L."/>
            <person name="Ma J."/>
        </authorList>
    </citation>
    <scope>NUCLEOTIDE SEQUENCE [LARGE SCALE GENOMIC DNA]</scope>
    <source>
        <strain evidence="4">CGMCC 1.3685</strain>
    </source>
</reference>
<feature type="chain" id="PRO_5046494371" description="AMIN-like domain-containing protein" evidence="1">
    <location>
        <begin position="27"/>
        <end position="179"/>
    </location>
</feature>
<keyword evidence="1" id="KW-0732">Signal</keyword>
<evidence type="ECO:0000313" key="4">
    <source>
        <dbReference type="Proteomes" id="UP000606115"/>
    </source>
</evidence>
<dbReference type="EMBL" id="BMKX01000001">
    <property type="protein sequence ID" value="GGJ46320.1"/>
    <property type="molecule type" value="Genomic_DNA"/>
</dbReference>